<proteinExistence type="predicted"/>
<sequence>MLLRTCKCFLRERECFWPVLEAWGSRQLLSLFLRAVHYSSVPPIPFEDLMVHFLSPPNEEKQLIIMLRRCNVMGFLFFNCSNS</sequence>
<comment type="caution">
    <text evidence="1">The sequence shown here is derived from an EMBL/GenBank/DDBJ whole genome shotgun (WGS) entry which is preliminary data.</text>
</comment>
<protein>
    <submittedName>
        <fullName evidence="1">Uncharacterized protein</fullName>
    </submittedName>
</protein>
<accession>A0A0V1GWW2</accession>
<dbReference type="AlphaFoldDB" id="A0A0V1GWW2"/>
<gene>
    <name evidence="1" type="ORF">T11_12489</name>
</gene>
<name>A0A0V1GWW2_9BILA</name>
<dbReference type="EMBL" id="JYDP01000215">
    <property type="protein sequence ID" value="KRZ02824.1"/>
    <property type="molecule type" value="Genomic_DNA"/>
</dbReference>
<evidence type="ECO:0000313" key="2">
    <source>
        <dbReference type="Proteomes" id="UP000055024"/>
    </source>
</evidence>
<organism evidence="1 2">
    <name type="scientific">Trichinella zimbabwensis</name>
    <dbReference type="NCBI Taxonomy" id="268475"/>
    <lineage>
        <taxon>Eukaryota</taxon>
        <taxon>Metazoa</taxon>
        <taxon>Ecdysozoa</taxon>
        <taxon>Nematoda</taxon>
        <taxon>Enoplea</taxon>
        <taxon>Dorylaimia</taxon>
        <taxon>Trichinellida</taxon>
        <taxon>Trichinellidae</taxon>
        <taxon>Trichinella</taxon>
    </lineage>
</organism>
<reference evidence="1 2" key="1">
    <citation type="submission" date="2015-01" db="EMBL/GenBank/DDBJ databases">
        <title>Evolution of Trichinella species and genotypes.</title>
        <authorList>
            <person name="Korhonen P.K."/>
            <person name="Edoardo P."/>
            <person name="Giuseppe L.R."/>
            <person name="Gasser R.B."/>
        </authorList>
    </citation>
    <scope>NUCLEOTIDE SEQUENCE [LARGE SCALE GENOMIC DNA]</scope>
    <source>
        <strain evidence="1">ISS1029</strain>
    </source>
</reference>
<keyword evidence="2" id="KW-1185">Reference proteome</keyword>
<evidence type="ECO:0000313" key="1">
    <source>
        <dbReference type="EMBL" id="KRZ02824.1"/>
    </source>
</evidence>
<dbReference type="Proteomes" id="UP000055024">
    <property type="component" value="Unassembled WGS sequence"/>
</dbReference>